<gene>
    <name evidence="2" type="ORF">DPMN_101242</name>
</gene>
<organism evidence="2 3">
    <name type="scientific">Dreissena polymorpha</name>
    <name type="common">Zebra mussel</name>
    <name type="synonym">Mytilus polymorpha</name>
    <dbReference type="NCBI Taxonomy" id="45954"/>
    <lineage>
        <taxon>Eukaryota</taxon>
        <taxon>Metazoa</taxon>
        <taxon>Spiralia</taxon>
        <taxon>Lophotrochozoa</taxon>
        <taxon>Mollusca</taxon>
        <taxon>Bivalvia</taxon>
        <taxon>Autobranchia</taxon>
        <taxon>Heteroconchia</taxon>
        <taxon>Euheterodonta</taxon>
        <taxon>Imparidentia</taxon>
        <taxon>Neoheterodontei</taxon>
        <taxon>Myida</taxon>
        <taxon>Dreissenoidea</taxon>
        <taxon>Dreissenidae</taxon>
        <taxon>Dreissena</taxon>
    </lineage>
</organism>
<dbReference type="Proteomes" id="UP000828390">
    <property type="component" value="Unassembled WGS sequence"/>
</dbReference>
<comment type="caution">
    <text evidence="2">The sequence shown here is derived from an EMBL/GenBank/DDBJ whole genome shotgun (WGS) entry which is preliminary data.</text>
</comment>
<evidence type="ECO:0000256" key="1">
    <source>
        <dbReference type="SAM" id="Phobius"/>
    </source>
</evidence>
<reference evidence="2" key="2">
    <citation type="submission" date="2020-11" db="EMBL/GenBank/DDBJ databases">
        <authorList>
            <person name="McCartney M.A."/>
            <person name="Auch B."/>
            <person name="Kono T."/>
            <person name="Mallez S."/>
            <person name="Becker A."/>
            <person name="Gohl D.M."/>
            <person name="Silverstein K.A.T."/>
            <person name="Koren S."/>
            <person name="Bechman K.B."/>
            <person name="Herman A."/>
            <person name="Abrahante J.E."/>
            <person name="Garbe J."/>
        </authorList>
    </citation>
    <scope>NUCLEOTIDE SEQUENCE</scope>
    <source>
        <strain evidence="2">Duluth1</strain>
        <tissue evidence="2">Whole animal</tissue>
    </source>
</reference>
<feature type="transmembrane region" description="Helical" evidence="1">
    <location>
        <begin position="121"/>
        <end position="144"/>
    </location>
</feature>
<accession>A0A9D4R852</accession>
<keyword evidence="1" id="KW-0812">Transmembrane</keyword>
<evidence type="ECO:0000313" key="3">
    <source>
        <dbReference type="Proteomes" id="UP000828390"/>
    </source>
</evidence>
<evidence type="ECO:0000313" key="2">
    <source>
        <dbReference type="EMBL" id="KAH3858614.1"/>
    </source>
</evidence>
<keyword evidence="3" id="KW-1185">Reference proteome</keyword>
<keyword evidence="1" id="KW-0472">Membrane</keyword>
<reference evidence="2" key="1">
    <citation type="journal article" date="2019" name="bioRxiv">
        <title>The Genome of the Zebra Mussel, Dreissena polymorpha: A Resource for Invasive Species Research.</title>
        <authorList>
            <person name="McCartney M.A."/>
            <person name="Auch B."/>
            <person name="Kono T."/>
            <person name="Mallez S."/>
            <person name="Zhang Y."/>
            <person name="Obille A."/>
            <person name="Becker A."/>
            <person name="Abrahante J.E."/>
            <person name="Garbe J."/>
            <person name="Badalamenti J.P."/>
            <person name="Herman A."/>
            <person name="Mangelson H."/>
            <person name="Liachko I."/>
            <person name="Sullivan S."/>
            <person name="Sone E.D."/>
            <person name="Koren S."/>
            <person name="Silverstein K.A.T."/>
            <person name="Beckman K.B."/>
            <person name="Gohl D.M."/>
        </authorList>
    </citation>
    <scope>NUCLEOTIDE SEQUENCE</scope>
    <source>
        <strain evidence="2">Duluth1</strain>
        <tissue evidence="2">Whole animal</tissue>
    </source>
</reference>
<name>A0A9D4R852_DREPO</name>
<keyword evidence="1" id="KW-1133">Transmembrane helix</keyword>
<dbReference type="EMBL" id="JAIWYP010000003">
    <property type="protein sequence ID" value="KAH3858614.1"/>
    <property type="molecule type" value="Genomic_DNA"/>
</dbReference>
<proteinExistence type="predicted"/>
<sequence>MSSVQACSPMQSPQSATVGRSHTCFQISQHKDYNVNDGNVTIGGCSTLVGPGNGMVEPDHTNNYVVSFNGSHCCVTLNNWPCGRDKNISFTSTGGTDCIYDILKGLPCSPNWIDNNSCSRYVIIVITLAVILIIIIGIIIVLLIRFRKRVGKWIRWRFGTNRGTYDMTDQNETS</sequence>
<protein>
    <submittedName>
        <fullName evidence="2">Uncharacterized protein</fullName>
    </submittedName>
</protein>
<dbReference type="AlphaFoldDB" id="A0A9D4R852"/>